<dbReference type="Proteomes" id="UP001057402">
    <property type="component" value="Chromosome 6"/>
</dbReference>
<keyword evidence="2" id="KW-1185">Reference proteome</keyword>
<protein>
    <submittedName>
        <fullName evidence="1">Uncharacterized protein</fullName>
    </submittedName>
</protein>
<gene>
    <name evidence="1" type="ORF">MLD38_023203</name>
</gene>
<proteinExistence type="predicted"/>
<reference evidence="2" key="1">
    <citation type="journal article" date="2023" name="Front. Plant Sci.">
        <title>Chromosomal-level genome assembly of Melastoma candidum provides insights into trichome evolution.</title>
        <authorList>
            <person name="Zhong Y."/>
            <person name="Wu W."/>
            <person name="Sun C."/>
            <person name="Zou P."/>
            <person name="Liu Y."/>
            <person name="Dai S."/>
            <person name="Zhou R."/>
        </authorList>
    </citation>
    <scope>NUCLEOTIDE SEQUENCE [LARGE SCALE GENOMIC DNA]</scope>
</reference>
<dbReference type="EMBL" id="CM042885">
    <property type="protein sequence ID" value="KAI4367467.1"/>
    <property type="molecule type" value="Genomic_DNA"/>
</dbReference>
<evidence type="ECO:0000313" key="1">
    <source>
        <dbReference type="EMBL" id="KAI4367467.1"/>
    </source>
</evidence>
<sequence length="117" mass="13108">MPEEDKAFACVDSLRRESMQTPSLNAFKFGVPPKQKLFTEFADSITDIDTRGIHALQELHRSLQKREVRLVLVNPGSVAIDKLNAAGFSQQIGEDKIFLAAVDSVMTFSPRFELEQP</sequence>
<evidence type="ECO:0000313" key="2">
    <source>
        <dbReference type="Proteomes" id="UP001057402"/>
    </source>
</evidence>
<organism evidence="1 2">
    <name type="scientific">Melastoma candidum</name>
    <dbReference type="NCBI Taxonomy" id="119954"/>
    <lineage>
        <taxon>Eukaryota</taxon>
        <taxon>Viridiplantae</taxon>
        <taxon>Streptophyta</taxon>
        <taxon>Embryophyta</taxon>
        <taxon>Tracheophyta</taxon>
        <taxon>Spermatophyta</taxon>
        <taxon>Magnoliopsida</taxon>
        <taxon>eudicotyledons</taxon>
        <taxon>Gunneridae</taxon>
        <taxon>Pentapetalae</taxon>
        <taxon>rosids</taxon>
        <taxon>malvids</taxon>
        <taxon>Myrtales</taxon>
        <taxon>Melastomataceae</taxon>
        <taxon>Melastomatoideae</taxon>
        <taxon>Melastomateae</taxon>
        <taxon>Melastoma</taxon>
    </lineage>
</organism>
<accession>A0ACB9QNK7</accession>
<comment type="caution">
    <text evidence="1">The sequence shown here is derived from an EMBL/GenBank/DDBJ whole genome shotgun (WGS) entry which is preliminary data.</text>
</comment>
<name>A0ACB9QNK7_9MYRT</name>